<dbReference type="GO" id="GO:0007165">
    <property type="term" value="P:signal transduction"/>
    <property type="evidence" value="ECO:0007669"/>
    <property type="project" value="TreeGrafter"/>
</dbReference>
<sequence>MEIIQSKEEILRFLGEGSFGCVNLVRYSNPNDGSSYLSAVKNSYEEDYANLQTELDILLELRGYPNIVTCFGDSLEESFRRYGKKLYKLQLEFASKGSLSAFMDNYADRKFPEPLIKDFTWMILEGLVSVHGHSYAHCHIKPDNQLVFPCPSSEG</sequence>
<dbReference type="PROSITE" id="PS50011">
    <property type="entry name" value="PROTEIN_KINASE_DOM"/>
    <property type="match status" value="1"/>
</dbReference>
<dbReference type="GO" id="GO:0004672">
    <property type="term" value="F:protein kinase activity"/>
    <property type="evidence" value="ECO:0007669"/>
    <property type="project" value="InterPro"/>
</dbReference>
<name>A0A8S9RPP6_BRACR</name>
<accession>A0A8S9RPP6</accession>
<dbReference type="PANTHER" id="PTHR48011:SF29">
    <property type="entry name" value="PROTEIN KINASE DOMAIN-CONTAINING PROTEIN"/>
    <property type="match status" value="1"/>
</dbReference>
<dbReference type="Gene3D" id="3.30.200.20">
    <property type="entry name" value="Phosphorylase Kinase, domain 1"/>
    <property type="match status" value="1"/>
</dbReference>
<protein>
    <recommendedName>
        <fullName evidence="2">Protein kinase domain-containing protein</fullName>
    </recommendedName>
</protein>
<evidence type="ECO:0000259" key="2">
    <source>
        <dbReference type="PROSITE" id="PS50011"/>
    </source>
</evidence>
<keyword evidence="1" id="KW-0547">Nucleotide-binding</keyword>
<dbReference type="Gene3D" id="1.10.510.10">
    <property type="entry name" value="Transferase(Phosphotransferase) domain 1"/>
    <property type="match status" value="1"/>
</dbReference>
<dbReference type="Proteomes" id="UP000712600">
    <property type="component" value="Unassembled WGS sequence"/>
</dbReference>
<dbReference type="SUPFAM" id="SSF56112">
    <property type="entry name" value="Protein kinase-like (PK-like)"/>
    <property type="match status" value="1"/>
</dbReference>
<feature type="binding site" evidence="1">
    <location>
        <position position="41"/>
    </location>
    <ligand>
        <name>ATP</name>
        <dbReference type="ChEBI" id="CHEBI:30616"/>
    </ligand>
</feature>
<dbReference type="PROSITE" id="PS00107">
    <property type="entry name" value="PROTEIN_KINASE_ATP"/>
    <property type="match status" value="1"/>
</dbReference>
<evidence type="ECO:0000313" key="3">
    <source>
        <dbReference type="EMBL" id="KAF3574167.1"/>
    </source>
</evidence>
<dbReference type="GO" id="GO:0005524">
    <property type="term" value="F:ATP binding"/>
    <property type="evidence" value="ECO:0007669"/>
    <property type="project" value="UniProtKB-UniRule"/>
</dbReference>
<dbReference type="InterPro" id="IPR017441">
    <property type="entry name" value="Protein_kinase_ATP_BS"/>
</dbReference>
<reference evidence="3" key="1">
    <citation type="submission" date="2019-12" db="EMBL/GenBank/DDBJ databases">
        <title>Genome sequencing and annotation of Brassica cretica.</title>
        <authorList>
            <person name="Studholme D.J."/>
            <person name="Sarris P."/>
        </authorList>
    </citation>
    <scope>NUCLEOTIDE SEQUENCE</scope>
    <source>
        <strain evidence="3">PFS-109/04</strain>
        <tissue evidence="3">Leaf</tissue>
    </source>
</reference>
<dbReference type="EMBL" id="QGKX02000095">
    <property type="protein sequence ID" value="KAF3574167.1"/>
    <property type="molecule type" value="Genomic_DNA"/>
</dbReference>
<dbReference type="InterPro" id="IPR000719">
    <property type="entry name" value="Prot_kinase_dom"/>
</dbReference>
<organism evidence="3 4">
    <name type="scientific">Brassica cretica</name>
    <name type="common">Mustard</name>
    <dbReference type="NCBI Taxonomy" id="69181"/>
    <lineage>
        <taxon>Eukaryota</taxon>
        <taxon>Viridiplantae</taxon>
        <taxon>Streptophyta</taxon>
        <taxon>Embryophyta</taxon>
        <taxon>Tracheophyta</taxon>
        <taxon>Spermatophyta</taxon>
        <taxon>Magnoliopsida</taxon>
        <taxon>eudicotyledons</taxon>
        <taxon>Gunneridae</taxon>
        <taxon>Pentapetalae</taxon>
        <taxon>rosids</taxon>
        <taxon>malvids</taxon>
        <taxon>Brassicales</taxon>
        <taxon>Brassicaceae</taxon>
        <taxon>Brassiceae</taxon>
        <taxon>Brassica</taxon>
    </lineage>
</organism>
<dbReference type="Pfam" id="PF00069">
    <property type="entry name" value="Pkinase"/>
    <property type="match status" value="1"/>
</dbReference>
<dbReference type="AlphaFoldDB" id="A0A8S9RPP6"/>
<proteinExistence type="predicted"/>
<evidence type="ECO:0000313" key="4">
    <source>
        <dbReference type="Proteomes" id="UP000712600"/>
    </source>
</evidence>
<evidence type="ECO:0000256" key="1">
    <source>
        <dbReference type="PROSITE-ProRule" id="PRU10141"/>
    </source>
</evidence>
<dbReference type="InterPro" id="IPR052751">
    <property type="entry name" value="Plant_MAPKKK"/>
</dbReference>
<feature type="domain" description="Protein kinase" evidence="2">
    <location>
        <begin position="8"/>
        <end position="155"/>
    </location>
</feature>
<dbReference type="InterPro" id="IPR011009">
    <property type="entry name" value="Kinase-like_dom_sf"/>
</dbReference>
<comment type="caution">
    <text evidence="3">The sequence shown here is derived from an EMBL/GenBank/DDBJ whole genome shotgun (WGS) entry which is preliminary data.</text>
</comment>
<gene>
    <name evidence="3" type="ORF">F2Q69_00058631</name>
</gene>
<keyword evidence="1" id="KW-0067">ATP-binding</keyword>
<dbReference type="PANTHER" id="PTHR48011">
    <property type="entry name" value="CCR4-NOT TRANSCRIPTIONAL COMPLEX SUBUNIT CAF120-RELATED"/>
    <property type="match status" value="1"/>
</dbReference>